<evidence type="ECO:0000256" key="4">
    <source>
        <dbReference type="ARBA" id="ARBA00022963"/>
    </source>
</evidence>
<comment type="similarity">
    <text evidence="1 7">Belongs to the phospholipase B-like family.</text>
</comment>
<dbReference type="InterPro" id="IPR007000">
    <property type="entry name" value="PLipase_B-like"/>
</dbReference>
<dbReference type="VEuPathDB" id="VectorBase:ISCW012107"/>
<dbReference type="PANTHER" id="PTHR12370">
    <property type="entry name" value="PHOSPHOLIPASE B-RELATED"/>
    <property type="match status" value="1"/>
</dbReference>
<dbReference type="Pfam" id="PF04916">
    <property type="entry name" value="Phospholip_B"/>
    <property type="match status" value="1"/>
</dbReference>
<comment type="function">
    <text evidence="7">Putative phospholipase.</text>
</comment>
<evidence type="ECO:0000256" key="1">
    <source>
        <dbReference type="ARBA" id="ARBA00007835"/>
    </source>
</evidence>
<evidence type="ECO:0000256" key="2">
    <source>
        <dbReference type="ARBA" id="ARBA00022729"/>
    </source>
</evidence>
<keyword evidence="4 7" id="KW-0442">Lipid degradation</keyword>
<accession>A0A4D5S1D3</accession>
<name>A0A4D5S1D3_IXOSC</name>
<dbReference type="GO" id="GO:0004620">
    <property type="term" value="F:phospholipase activity"/>
    <property type="evidence" value="ECO:0007669"/>
    <property type="project" value="InterPro"/>
</dbReference>
<dbReference type="AlphaFoldDB" id="A0A4D5S1D3"/>
<keyword evidence="5 7" id="KW-0443">Lipid metabolism</keyword>
<dbReference type="VEuPathDB" id="VectorBase:ISCP_026376"/>
<sequence length="549" mass="61869">MLKVLVLAALLASTLALDAWVELKVVPASFEIKRGKPGDTAVAWGSFDNKINETGFGFLEIYTNEVFPDEYQAYAAGFLEAYFTEDLVVKHFYNQWSDYCDKEAEYCKRLYDFLSANLDFMNEQAAKYRKTDPYWHQVDLILNQLAGLNDGLNHTKFFPSYSYVNVTNLLLLNVDGDLEDLEGALKRTVLRKVTGSGSCSALVKVLPGAEDLYFSQVTWSTYASMLRILKKYSFKFHSTYGSSELIPGHTATFSSSPGRIFSGDDFYLISSGLATMETTTGNGNSSLFRYIKPTTNLEYVRNIAANRLATSGEEWTDIFSRYNSGTYNNQWMVIDYKKFTPGQPLPDGLLWVLEQLPGYIYKEDLTKVLRRQTYWPSYNVPYSEVVFNMSGGQSGVEKFGDWFTYDKTPRALIFKRDNGKVVDMQSMIKLMRYNDYTRDPLSACNCTPPYSAENAISARSDLNPADGVYPFGALGHRSHGSTDMKLTNSSLFADLMFTAVGGPTYDPLPPFRWSTSGLKDRHDGQPDLWQFTPFTHKWGSGKQASGTSS</sequence>
<dbReference type="GO" id="GO:0016042">
    <property type="term" value="P:lipid catabolic process"/>
    <property type="evidence" value="ECO:0007669"/>
    <property type="project" value="UniProtKB-KW"/>
</dbReference>
<reference evidence="8" key="1">
    <citation type="submission" date="2019-04" db="EMBL/GenBank/DDBJ databases">
        <title>An insight into the mialome of Ixodes scapularis.</title>
        <authorList>
            <person name="Ribeiro J.M."/>
            <person name="Mather T.N."/>
            <person name="Karim S."/>
        </authorList>
    </citation>
    <scope>NUCLEOTIDE SEQUENCE</scope>
</reference>
<dbReference type="VEuPathDB" id="VectorBase:ISCI012107"/>
<dbReference type="OrthoDB" id="443524at2759"/>
<dbReference type="EC" id="3.1.1.-" evidence="7"/>
<dbReference type="EMBL" id="GHJT01009034">
    <property type="protein sequence ID" value="MOY43005.1"/>
    <property type="molecule type" value="Transcribed_RNA"/>
</dbReference>
<organism evidence="8">
    <name type="scientific">Ixodes scapularis</name>
    <name type="common">Black-legged tick</name>
    <name type="synonym">Deer tick</name>
    <dbReference type="NCBI Taxonomy" id="6945"/>
    <lineage>
        <taxon>Eukaryota</taxon>
        <taxon>Metazoa</taxon>
        <taxon>Ecdysozoa</taxon>
        <taxon>Arthropoda</taxon>
        <taxon>Chelicerata</taxon>
        <taxon>Arachnida</taxon>
        <taxon>Acari</taxon>
        <taxon>Parasitiformes</taxon>
        <taxon>Ixodida</taxon>
        <taxon>Ixodoidea</taxon>
        <taxon>Ixodidae</taxon>
        <taxon>Ixodinae</taxon>
        <taxon>Ixodes</taxon>
    </lineage>
</organism>
<evidence type="ECO:0000256" key="6">
    <source>
        <dbReference type="ARBA" id="ARBA00023180"/>
    </source>
</evidence>
<evidence type="ECO:0000313" key="8">
    <source>
        <dbReference type="EMBL" id="MOY43005.1"/>
    </source>
</evidence>
<dbReference type="Gene3D" id="3.60.60.30">
    <property type="match status" value="1"/>
</dbReference>
<protein>
    <recommendedName>
        <fullName evidence="7">Phospholipase B-like</fullName>
        <ecNumber evidence="7">3.1.1.-</ecNumber>
    </recommendedName>
</protein>
<keyword evidence="2 7" id="KW-0732">Signal</keyword>
<keyword evidence="3 7" id="KW-0378">Hydrolase</keyword>
<feature type="signal peptide" evidence="7">
    <location>
        <begin position="1"/>
        <end position="16"/>
    </location>
</feature>
<proteinExistence type="inferred from homology"/>
<evidence type="ECO:0000256" key="5">
    <source>
        <dbReference type="ARBA" id="ARBA00023098"/>
    </source>
</evidence>
<evidence type="ECO:0000256" key="3">
    <source>
        <dbReference type="ARBA" id="ARBA00022801"/>
    </source>
</evidence>
<evidence type="ECO:0000256" key="7">
    <source>
        <dbReference type="RuleBase" id="RU364138"/>
    </source>
</evidence>
<dbReference type="PANTHER" id="PTHR12370:SF3">
    <property type="entry name" value="PHOSPHOLIPASE B-LIKE 2-RELATED"/>
    <property type="match status" value="1"/>
</dbReference>
<keyword evidence="6" id="KW-0325">Glycoprotein</keyword>
<feature type="chain" id="PRO_5019882399" description="Phospholipase B-like" evidence="7">
    <location>
        <begin position="17"/>
        <end position="549"/>
    </location>
</feature>